<dbReference type="AlphaFoldDB" id="A0A5N6R0B6"/>
<dbReference type="EMBL" id="CM017323">
    <property type="protein sequence ID" value="KAE8022265.1"/>
    <property type="molecule type" value="Genomic_DNA"/>
</dbReference>
<accession>A0A5N6R0B6</accession>
<keyword evidence="2" id="KW-1185">Reference proteome</keyword>
<evidence type="ECO:0000313" key="1">
    <source>
        <dbReference type="EMBL" id="KAE8022265.1"/>
    </source>
</evidence>
<sequence length="214" mass="24186">MEWFPQDAMKAYLHTLQLCKIHNYQDCTVGSSNLIEPKYFEFISALAAGKRARLMVEITSDGITPLTIALAVAAKQTGGRFVCILPEDCVEKKRAGLKGNDDLEDMIEFVYGNPREAIKQYVHIDFAVIDCKVNADHKKLFKSMKLNSSGSIVVVNSLHHRRERISFPEVVKGRIGGVKSVTLPIGEGMEVTRIRSGGKRERRRYNRFHVTFEN</sequence>
<name>A0A5N6R0B6_9ROSI</name>
<dbReference type="Pfam" id="PF07279">
    <property type="entry name" value="DUF1442"/>
    <property type="match status" value="1"/>
</dbReference>
<evidence type="ECO:0008006" key="3">
    <source>
        <dbReference type="Google" id="ProtNLM"/>
    </source>
</evidence>
<reference evidence="1 2" key="1">
    <citation type="submission" date="2019-06" db="EMBL/GenBank/DDBJ databases">
        <title>A chromosomal-level reference genome of Carpinus fangiana (Coryloideae, Betulaceae).</title>
        <authorList>
            <person name="Yang X."/>
            <person name="Wang Z."/>
            <person name="Zhang L."/>
            <person name="Hao G."/>
            <person name="Liu J."/>
            <person name="Yang Y."/>
        </authorList>
    </citation>
    <scope>NUCLEOTIDE SEQUENCE [LARGE SCALE GENOMIC DNA]</scope>
    <source>
        <strain evidence="1">Cfa_2016G</strain>
        <tissue evidence="1">Leaf</tissue>
    </source>
</reference>
<gene>
    <name evidence="1" type="ORF">FH972_008080</name>
</gene>
<protein>
    <recommendedName>
        <fullName evidence="3">O-methyltransferase domain-containing protein</fullName>
    </recommendedName>
</protein>
<dbReference type="Gene3D" id="3.40.50.150">
    <property type="entry name" value="Vaccinia Virus protein VP39"/>
    <property type="match status" value="1"/>
</dbReference>
<dbReference type="Proteomes" id="UP000327013">
    <property type="component" value="Chromosome 3"/>
</dbReference>
<evidence type="ECO:0000313" key="2">
    <source>
        <dbReference type="Proteomes" id="UP000327013"/>
    </source>
</evidence>
<dbReference type="InterPro" id="IPR029063">
    <property type="entry name" value="SAM-dependent_MTases_sf"/>
</dbReference>
<dbReference type="PANTHER" id="PTHR33593:SF16">
    <property type="entry name" value="OS08G0110600 PROTEIN"/>
    <property type="match status" value="1"/>
</dbReference>
<dbReference type="InterPro" id="IPR009902">
    <property type="entry name" value="DUF1442"/>
</dbReference>
<organism evidence="1 2">
    <name type="scientific">Carpinus fangiana</name>
    <dbReference type="NCBI Taxonomy" id="176857"/>
    <lineage>
        <taxon>Eukaryota</taxon>
        <taxon>Viridiplantae</taxon>
        <taxon>Streptophyta</taxon>
        <taxon>Embryophyta</taxon>
        <taxon>Tracheophyta</taxon>
        <taxon>Spermatophyta</taxon>
        <taxon>Magnoliopsida</taxon>
        <taxon>eudicotyledons</taxon>
        <taxon>Gunneridae</taxon>
        <taxon>Pentapetalae</taxon>
        <taxon>rosids</taxon>
        <taxon>fabids</taxon>
        <taxon>Fagales</taxon>
        <taxon>Betulaceae</taxon>
        <taxon>Carpinus</taxon>
    </lineage>
</organism>
<dbReference type="OrthoDB" id="774871at2759"/>
<dbReference type="PANTHER" id="PTHR33593">
    <property type="entry name" value="DUF1442 FAMILY PROTEIN"/>
    <property type="match status" value="1"/>
</dbReference>
<proteinExistence type="predicted"/>